<organism evidence="4 5">
    <name type="scientific">Rhododendron griersonianum</name>
    <dbReference type="NCBI Taxonomy" id="479676"/>
    <lineage>
        <taxon>Eukaryota</taxon>
        <taxon>Viridiplantae</taxon>
        <taxon>Streptophyta</taxon>
        <taxon>Embryophyta</taxon>
        <taxon>Tracheophyta</taxon>
        <taxon>Spermatophyta</taxon>
        <taxon>Magnoliopsida</taxon>
        <taxon>eudicotyledons</taxon>
        <taxon>Gunneridae</taxon>
        <taxon>Pentapetalae</taxon>
        <taxon>asterids</taxon>
        <taxon>Ericales</taxon>
        <taxon>Ericaceae</taxon>
        <taxon>Ericoideae</taxon>
        <taxon>Rhodoreae</taxon>
        <taxon>Rhododendron</taxon>
    </lineage>
</organism>
<keyword evidence="2" id="KW-0805">Transcription regulation</keyword>
<comment type="similarity">
    <text evidence="1">Belongs to the mTERF family.</text>
</comment>
<evidence type="ECO:0000256" key="1">
    <source>
        <dbReference type="ARBA" id="ARBA00007692"/>
    </source>
</evidence>
<dbReference type="Proteomes" id="UP000823749">
    <property type="component" value="Chromosome 4"/>
</dbReference>
<evidence type="ECO:0008006" key="6">
    <source>
        <dbReference type="Google" id="ProtNLM"/>
    </source>
</evidence>
<protein>
    <recommendedName>
        <fullName evidence="6">Mitochondrial transcription termination factor family protein</fullName>
    </recommendedName>
</protein>
<proteinExistence type="inferred from homology"/>
<dbReference type="GO" id="GO:0003676">
    <property type="term" value="F:nucleic acid binding"/>
    <property type="evidence" value="ECO:0007669"/>
    <property type="project" value="InterPro"/>
</dbReference>
<keyword evidence="2" id="KW-0806">Transcription termination</keyword>
<accession>A0AAV6KQR2</accession>
<evidence type="ECO:0000256" key="3">
    <source>
        <dbReference type="ARBA" id="ARBA00022946"/>
    </source>
</evidence>
<dbReference type="Pfam" id="PF02536">
    <property type="entry name" value="mTERF"/>
    <property type="match status" value="1"/>
</dbReference>
<dbReference type="PANTHER" id="PTHR13068:SF166">
    <property type="entry name" value="TRANSCRIPTION TERMINATION FACTOR MTERF15, MITOCHONDRIAL-LIKE"/>
    <property type="match status" value="1"/>
</dbReference>
<keyword evidence="2" id="KW-0804">Transcription</keyword>
<evidence type="ECO:0000313" key="5">
    <source>
        <dbReference type="Proteomes" id="UP000823749"/>
    </source>
</evidence>
<sequence>MSILICKILQPVRSAIRNSQTHHFYFSHIRPFSSSLASIDQTKNQHSFTVNYLVNSCGFPLEKAITTSKKISFESPEKPDSVIAFLCSHGFTKTQASNVIFKYPIILSSKPGKTLLPKLEFFKSKGLSSTDVVKILSLTPNLLLRSLDNQIIPTLEFFKNLFGSEERALSAIKRYSGPLLVHSRMKPNVDILREVNVPDAKITYLLTYQPRIFMSSHERLRQILEEVKGMGFNPLKVTFVLAVHALSSMSKPAWENKIQVYKKWGFSKDEILLAFRKYPLFMMVSEDKIMKVMDFLVNKMGLDSSFVLKRPLVISLSFEKRIVPRCLVYQALQAKGLIKKQNFSLEMLKSTEMSFVQEVVNLAKEEAPELLKLIVSRTILKYHDNIPGNILFTVIIGHFEIVGIASSILKYVNEVKEAFNLHIPTGSRSIRLKKWSFTVGLLKRNTYGSAMELGSGEVSDEEGLTGYFGCLADSSLFDAELWGILKGLTFM</sequence>
<dbReference type="SMART" id="SM00733">
    <property type="entry name" value="Mterf"/>
    <property type="match status" value="6"/>
</dbReference>
<keyword evidence="5" id="KW-1185">Reference proteome</keyword>
<dbReference type="FunFam" id="1.25.70.10:FF:000001">
    <property type="entry name" value="Mitochondrial transcription termination factor-like"/>
    <property type="match status" value="1"/>
</dbReference>
<evidence type="ECO:0000256" key="2">
    <source>
        <dbReference type="ARBA" id="ARBA00022472"/>
    </source>
</evidence>
<comment type="caution">
    <text evidence="4">The sequence shown here is derived from an EMBL/GenBank/DDBJ whole genome shotgun (WGS) entry which is preliminary data.</text>
</comment>
<dbReference type="EMBL" id="JACTNZ010000004">
    <property type="protein sequence ID" value="KAG5554977.1"/>
    <property type="molecule type" value="Genomic_DNA"/>
</dbReference>
<evidence type="ECO:0000313" key="4">
    <source>
        <dbReference type="EMBL" id="KAG5554977.1"/>
    </source>
</evidence>
<dbReference type="PANTHER" id="PTHR13068">
    <property type="entry name" value="CGI-12 PROTEIN-RELATED"/>
    <property type="match status" value="1"/>
</dbReference>
<reference evidence="4" key="1">
    <citation type="submission" date="2020-08" db="EMBL/GenBank/DDBJ databases">
        <title>Plant Genome Project.</title>
        <authorList>
            <person name="Zhang R.-G."/>
        </authorList>
    </citation>
    <scope>NUCLEOTIDE SEQUENCE</scope>
    <source>
        <strain evidence="4">WSP0</strain>
        <tissue evidence="4">Leaf</tissue>
    </source>
</reference>
<dbReference type="InterPro" id="IPR003690">
    <property type="entry name" value="MTERF"/>
</dbReference>
<name>A0AAV6KQR2_9ERIC</name>
<keyword evidence="3" id="KW-0809">Transit peptide</keyword>
<dbReference type="Gene3D" id="1.25.70.10">
    <property type="entry name" value="Transcription termination factor 3, mitochondrial"/>
    <property type="match status" value="2"/>
</dbReference>
<gene>
    <name evidence="4" type="ORF">RHGRI_012503</name>
</gene>
<dbReference type="AlphaFoldDB" id="A0AAV6KQR2"/>
<dbReference type="GO" id="GO:0006353">
    <property type="term" value="P:DNA-templated transcription termination"/>
    <property type="evidence" value="ECO:0007669"/>
    <property type="project" value="UniProtKB-KW"/>
</dbReference>
<dbReference type="InterPro" id="IPR038538">
    <property type="entry name" value="MTERF_sf"/>
</dbReference>